<accession>A0A7X2HS89</accession>
<gene>
    <name evidence="1" type="ORF">GJQ57_23520</name>
</gene>
<protein>
    <submittedName>
        <fullName evidence="1">Uncharacterized protein</fullName>
    </submittedName>
</protein>
<name>A0A7X2HS89_RALPI</name>
<comment type="caution">
    <text evidence="1">The sequence shown here is derived from an EMBL/GenBank/DDBJ whole genome shotgun (WGS) entry which is preliminary data.</text>
</comment>
<evidence type="ECO:0000313" key="2">
    <source>
        <dbReference type="Proteomes" id="UP000441032"/>
    </source>
</evidence>
<organism evidence="1 2">
    <name type="scientific">Ralstonia pickettii</name>
    <name type="common">Burkholderia pickettii</name>
    <dbReference type="NCBI Taxonomy" id="329"/>
    <lineage>
        <taxon>Bacteria</taxon>
        <taxon>Pseudomonadati</taxon>
        <taxon>Pseudomonadota</taxon>
        <taxon>Betaproteobacteria</taxon>
        <taxon>Burkholderiales</taxon>
        <taxon>Burkholderiaceae</taxon>
        <taxon>Ralstonia</taxon>
    </lineage>
</organism>
<proteinExistence type="predicted"/>
<dbReference type="AlphaFoldDB" id="A0A7X2HS89"/>
<dbReference type="EMBL" id="WJYN01000016">
    <property type="protein sequence ID" value="MRT01619.1"/>
    <property type="molecule type" value="Genomic_DNA"/>
</dbReference>
<evidence type="ECO:0000313" key="1">
    <source>
        <dbReference type="EMBL" id="MRT01619.1"/>
    </source>
</evidence>
<dbReference type="RefSeq" id="WP_154209128.1">
    <property type="nucleotide sequence ID" value="NZ_WJYN01000016.1"/>
</dbReference>
<reference evidence="1 2" key="1">
    <citation type="submission" date="2019-11" db="EMBL/GenBank/DDBJ databases">
        <title>Phenotypic characterization of an OXA-22 and OXA-60 co-producing Ralstonia pickettii clinical strain.</title>
        <authorList>
            <person name="He F."/>
        </authorList>
    </citation>
    <scope>NUCLEOTIDE SEQUENCE [LARGE SCALE GENOMIC DNA]</scope>
    <source>
        <strain evidence="1 2">PSLESD1</strain>
    </source>
</reference>
<sequence>MDNQKPHDNDGLVVLPAAPGQPVEPDTVVFTRAEWEADDESEAFGVRKIVPKAKEKTPGVKAVLVFHDSFLRAKRRMKECTFIRPVIDLPEIISAMIDVCDADPAVMEKVGKKMLERRAQQLAELQSGVKFAPSSERQSG</sequence>
<dbReference type="Proteomes" id="UP000441032">
    <property type="component" value="Unassembled WGS sequence"/>
</dbReference>